<dbReference type="SUPFAM" id="SSF46785">
    <property type="entry name" value="Winged helix' DNA-binding domain"/>
    <property type="match status" value="1"/>
</dbReference>
<sequence length="136" mass="15351">MLFDSLPGRQNLDQFSIEQMQSRSKVLALAADLLRSHPEQLPESEAVASELMEESRRWIERIERRTAVLTAAQTRAYKNLKKFIAENGKSPTIKELGLMDGLSASAVRPHLTKLIKKGYLSKEEGVQRGFAIIKEI</sequence>
<gene>
    <name evidence="2" type="ORF">JEU22_04530</name>
</gene>
<dbReference type="InterPro" id="IPR006199">
    <property type="entry name" value="LexA_DNA-bd_dom"/>
</dbReference>
<comment type="caution">
    <text evidence="2">The sequence shown here is derived from an EMBL/GenBank/DDBJ whole genome shotgun (WGS) entry which is preliminary data.</text>
</comment>
<dbReference type="Pfam" id="PF01726">
    <property type="entry name" value="LexA_DNA_bind"/>
    <property type="match status" value="1"/>
</dbReference>
<proteinExistence type="predicted"/>
<dbReference type="GO" id="GO:0006508">
    <property type="term" value="P:proteolysis"/>
    <property type="evidence" value="ECO:0007669"/>
    <property type="project" value="InterPro"/>
</dbReference>
<evidence type="ECO:0000259" key="1">
    <source>
        <dbReference type="Pfam" id="PF01726"/>
    </source>
</evidence>
<dbReference type="GO" id="GO:0004252">
    <property type="term" value="F:serine-type endopeptidase activity"/>
    <property type="evidence" value="ECO:0007669"/>
    <property type="project" value="InterPro"/>
</dbReference>
<dbReference type="InterPro" id="IPR036390">
    <property type="entry name" value="WH_DNA-bd_sf"/>
</dbReference>
<dbReference type="AlphaFoldDB" id="A0A8I1EB05"/>
<feature type="domain" description="LexA repressor DNA-binding" evidence="1">
    <location>
        <begin position="69"/>
        <end position="129"/>
    </location>
</feature>
<evidence type="ECO:0000313" key="3">
    <source>
        <dbReference type="Proteomes" id="UP000637061"/>
    </source>
</evidence>
<accession>A0A8I1EB05</accession>
<protein>
    <recommendedName>
        <fullName evidence="1">LexA repressor DNA-binding domain-containing protein</fullName>
    </recommendedName>
</protein>
<dbReference type="RefSeq" id="WP_198746784.1">
    <property type="nucleotide sequence ID" value="NZ_JAEHTE010000002.1"/>
</dbReference>
<reference evidence="2" key="1">
    <citation type="submission" date="2020-12" db="EMBL/GenBank/DDBJ databases">
        <title>Enhanced detection system for hospital associated transmission using whole genome sequencing surveillance.</title>
        <authorList>
            <person name="Harrison L.H."/>
            <person name="Van Tyne D."/>
            <person name="Marsh J.W."/>
            <person name="Griffith M.P."/>
            <person name="Snyder D.J."/>
            <person name="Cooper V.S."/>
            <person name="Mustapha M."/>
        </authorList>
    </citation>
    <scope>NUCLEOTIDE SEQUENCE</scope>
    <source>
        <strain evidence="2">PSB00042</strain>
    </source>
</reference>
<name>A0A8I1EB05_PSEPU</name>
<organism evidence="2 3">
    <name type="scientific">Pseudomonas putida</name>
    <name type="common">Arthrobacter siderocapsulatus</name>
    <dbReference type="NCBI Taxonomy" id="303"/>
    <lineage>
        <taxon>Bacteria</taxon>
        <taxon>Pseudomonadati</taxon>
        <taxon>Pseudomonadota</taxon>
        <taxon>Gammaproteobacteria</taxon>
        <taxon>Pseudomonadales</taxon>
        <taxon>Pseudomonadaceae</taxon>
        <taxon>Pseudomonas</taxon>
    </lineage>
</organism>
<evidence type="ECO:0000313" key="2">
    <source>
        <dbReference type="EMBL" id="MBI6883170.1"/>
    </source>
</evidence>
<dbReference type="Gene3D" id="1.10.10.10">
    <property type="entry name" value="Winged helix-like DNA-binding domain superfamily/Winged helix DNA-binding domain"/>
    <property type="match status" value="1"/>
</dbReference>
<dbReference type="InterPro" id="IPR036388">
    <property type="entry name" value="WH-like_DNA-bd_sf"/>
</dbReference>
<dbReference type="EMBL" id="JAEHTE010000002">
    <property type="protein sequence ID" value="MBI6883170.1"/>
    <property type="molecule type" value="Genomic_DNA"/>
</dbReference>
<dbReference type="Proteomes" id="UP000637061">
    <property type="component" value="Unassembled WGS sequence"/>
</dbReference>